<reference evidence="2 3" key="1">
    <citation type="submission" date="2015-10" db="EMBL/GenBank/DDBJ databases">
        <authorList>
            <person name="Gilbert D.G."/>
        </authorList>
    </citation>
    <scope>NUCLEOTIDE SEQUENCE [LARGE SCALE GENOMIC DNA]</scope>
    <source>
        <strain evidence="3">HZ-22</strain>
    </source>
</reference>
<feature type="transmembrane region" description="Helical" evidence="1">
    <location>
        <begin position="371"/>
        <end position="387"/>
    </location>
</feature>
<evidence type="ECO:0000313" key="3">
    <source>
        <dbReference type="Proteomes" id="UP000057981"/>
    </source>
</evidence>
<name>A0A0P0DBV2_9FLAO</name>
<feature type="transmembrane region" description="Helical" evidence="1">
    <location>
        <begin position="32"/>
        <end position="53"/>
    </location>
</feature>
<dbReference type="OrthoDB" id="1100198at2"/>
<feature type="transmembrane region" description="Helical" evidence="1">
    <location>
        <begin position="275"/>
        <end position="296"/>
    </location>
</feature>
<proteinExistence type="predicted"/>
<feature type="transmembrane region" description="Helical" evidence="1">
    <location>
        <begin position="198"/>
        <end position="224"/>
    </location>
</feature>
<gene>
    <name evidence="2" type="ORF">APS56_10795</name>
</gene>
<dbReference type="AlphaFoldDB" id="A0A0P0DBV2"/>
<evidence type="ECO:0008006" key="4">
    <source>
        <dbReference type="Google" id="ProtNLM"/>
    </source>
</evidence>
<organism evidence="2 3">
    <name type="scientific">Pseudalgibacter alginicilyticus</name>
    <dbReference type="NCBI Taxonomy" id="1736674"/>
    <lineage>
        <taxon>Bacteria</taxon>
        <taxon>Pseudomonadati</taxon>
        <taxon>Bacteroidota</taxon>
        <taxon>Flavobacteriia</taxon>
        <taxon>Flavobacteriales</taxon>
        <taxon>Flavobacteriaceae</taxon>
        <taxon>Pseudalgibacter</taxon>
    </lineage>
</organism>
<feature type="transmembrane region" description="Helical" evidence="1">
    <location>
        <begin position="137"/>
        <end position="154"/>
    </location>
</feature>
<evidence type="ECO:0000313" key="2">
    <source>
        <dbReference type="EMBL" id="ALJ05580.1"/>
    </source>
</evidence>
<dbReference type="RefSeq" id="WP_054727975.1">
    <property type="nucleotide sequence ID" value="NZ_CP012898.1"/>
</dbReference>
<keyword evidence="1" id="KW-0812">Transmembrane</keyword>
<dbReference type="Proteomes" id="UP000057981">
    <property type="component" value="Chromosome"/>
</dbReference>
<feature type="transmembrane region" description="Helical" evidence="1">
    <location>
        <begin position="236"/>
        <end position="254"/>
    </location>
</feature>
<keyword evidence="1" id="KW-1133">Transmembrane helix</keyword>
<dbReference type="STRING" id="1736674.APS56_10795"/>
<feature type="transmembrane region" description="Helical" evidence="1">
    <location>
        <begin position="393"/>
        <end position="414"/>
    </location>
</feature>
<feature type="transmembrane region" description="Helical" evidence="1">
    <location>
        <begin position="65"/>
        <end position="84"/>
    </location>
</feature>
<protein>
    <recommendedName>
        <fullName evidence="4">Polysaccharide polymerase</fullName>
    </recommendedName>
</protein>
<feature type="transmembrane region" description="Helical" evidence="1">
    <location>
        <begin position="340"/>
        <end position="359"/>
    </location>
</feature>
<accession>A0A0P0DBV2</accession>
<feature type="transmembrane region" description="Helical" evidence="1">
    <location>
        <begin position="174"/>
        <end position="191"/>
    </location>
</feature>
<feature type="transmembrane region" description="Helical" evidence="1">
    <location>
        <begin position="7"/>
        <end position="26"/>
    </location>
</feature>
<keyword evidence="1" id="KW-0472">Membrane</keyword>
<keyword evidence="3" id="KW-1185">Reference proteome</keyword>
<feature type="transmembrane region" description="Helical" evidence="1">
    <location>
        <begin position="96"/>
        <end position="117"/>
    </location>
</feature>
<evidence type="ECO:0000256" key="1">
    <source>
        <dbReference type="SAM" id="Phobius"/>
    </source>
</evidence>
<dbReference type="EMBL" id="CP012898">
    <property type="protein sequence ID" value="ALJ05580.1"/>
    <property type="molecule type" value="Genomic_DNA"/>
</dbReference>
<dbReference type="KEGG" id="ahz:APS56_10795"/>
<sequence length="420" mass="49420">MQLKIKVSTIVEQSILLYVLVLVFLYDAFVNSIGFIDEFIGLLSFLIFLFYFAVKGKIVLFRNEYYIILLLGVISVIGLLSNWVNYRNEHVTEGAAIIGDFIVFYKAFISYFAVRLLSKKFSTKKVLTKLSKYVKPIFYLLVFIIFIDFIFKIYPRLPRYGIYSIELFFKHPSRFGFAFSFIFLVLLPKFYKSNKQLLLAVLLVGLLSLRVKYFGFVGFSLIFMFYGKRLFRVPKLYFISFIAVLGVIMLWLFWDQFKMYFVFISLDTAWSRAVVLYYSFIIGYDFFPLGTGFGTYSSYYSGVHYSWVYDLYGINRVFGISRLYWGFVADQYWPMVLGQFGYFGFLSFVLIIYNYFKLFLTHIKGNINNSLYYYFISAILGLLLLLVDSTSDAIFTQQRAVVMFIYFGLIVNTINEKYEE</sequence>